<dbReference type="InterPro" id="IPR012677">
    <property type="entry name" value="Nucleotide-bd_a/b_plait_sf"/>
</dbReference>
<feature type="compositionally biased region" description="Basic and acidic residues" evidence="4">
    <location>
        <begin position="81"/>
        <end position="99"/>
    </location>
</feature>
<dbReference type="InterPro" id="IPR035979">
    <property type="entry name" value="RBD_domain_sf"/>
</dbReference>
<evidence type="ECO:0000259" key="5">
    <source>
        <dbReference type="PROSITE" id="PS50102"/>
    </source>
</evidence>
<dbReference type="PRINTS" id="PR00961">
    <property type="entry name" value="HUDSXLRNA"/>
</dbReference>
<feature type="domain" description="RRM" evidence="5">
    <location>
        <begin position="109"/>
        <end position="179"/>
    </location>
</feature>
<dbReference type="InterPro" id="IPR000504">
    <property type="entry name" value="RRM_dom"/>
</dbReference>
<dbReference type="PANTHER" id="PTHR48025:SF26">
    <property type="entry name" value="HETEROGENEOUS NUCLEAR RIBONUCLEOPROTEIN M-RELATED"/>
    <property type="match status" value="1"/>
</dbReference>
<name>A0AAW0VY52_CHEQU</name>
<dbReference type="PROSITE" id="PS50102">
    <property type="entry name" value="RRM"/>
    <property type="match status" value="3"/>
</dbReference>
<evidence type="ECO:0000256" key="3">
    <source>
        <dbReference type="PROSITE-ProRule" id="PRU00176"/>
    </source>
</evidence>
<dbReference type="PANTHER" id="PTHR48025">
    <property type="entry name" value="OS02G0815200 PROTEIN"/>
    <property type="match status" value="1"/>
</dbReference>
<dbReference type="EMBL" id="JARKIK010000100">
    <property type="protein sequence ID" value="KAK8721406.1"/>
    <property type="molecule type" value="Genomic_DNA"/>
</dbReference>
<gene>
    <name evidence="6" type="ORF">OTU49_012702</name>
</gene>
<dbReference type="GO" id="GO:1990904">
    <property type="term" value="C:ribonucleoprotein complex"/>
    <property type="evidence" value="ECO:0007669"/>
    <property type="project" value="InterPro"/>
</dbReference>
<evidence type="ECO:0000313" key="6">
    <source>
        <dbReference type="EMBL" id="KAK8721402.1"/>
    </source>
</evidence>
<feature type="region of interest" description="Disordered" evidence="4">
    <location>
        <begin position="1"/>
        <end position="41"/>
    </location>
</feature>
<dbReference type="SMART" id="SM00360">
    <property type="entry name" value="RRM"/>
    <property type="match status" value="3"/>
</dbReference>
<reference evidence="6 7" key="1">
    <citation type="journal article" date="2024" name="BMC Genomics">
        <title>Genome assembly of redclaw crayfish (Cherax quadricarinatus) provides insights into its immune adaptation and hypoxia tolerance.</title>
        <authorList>
            <person name="Liu Z."/>
            <person name="Zheng J."/>
            <person name="Li H."/>
            <person name="Fang K."/>
            <person name="Wang S."/>
            <person name="He J."/>
            <person name="Zhou D."/>
            <person name="Weng S."/>
            <person name="Chi M."/>
            <person name="Gu Z."/>
            <person name="He J."/>
            <person name="Li F."/>
            <person name="Wang M."/>
        </authorList>
    </citation>
    <scope>NUCLEOTIDE SEQUENCE [LARGE SCALE GENOMIC DNA]</scope>
    <source>
        <strain evidence="6">ZL_2023a</strain>
    </source>
</reference>
<dbReference type="InterPro" id="IPR050502">
    <property type="entry name" value="Euk_RNA-bind_prot"/>
</dbReference>
<dbReference type="Gene3D" id="3.30.70.330">
    <property type="match status" value="3"/>
</dbReference>
<feature type="compositionally biased region" description="Basic and acidic residues" evidence="4">
    <location>
        <begin position="54"/>
        <end position="65"/>
    </location>
</feature>
<dbReference type="AlphaFoldDB" id="A0AAW0VY52"/>
<feature type="compositionally biased region" description="Low complexity" evidence="4">
    <location>
        <begin position="70"/>
        <end position="80"/>
    </location>
</feature>
<proteinExistence type="predicted"/>
<feature type="compositionally biased region" description="Basic and acidic residues" evidence="4">
    <location>
        <begin position="1"/>
        <end position="21"/>
    </location>
</feature>
<keyword evidence="1" id="KW-0677">Repeat</keyword>
<dbReference type="Proteomes" id="UP001445076">
    <property type="component" value="Unassembled WGS sequence"/>
</dbReference>
<dbReference type="InterPro" id="IPR002343">
    <property type="entry name" value="Hud_Sxl_RNA"/>
</dbReference>
<evidence type="ECO:0000256" key="2">
    <source>
        <dbReference type="ARBA" id="ARBA00022884"/>
    </source>
</evidence>
<protein>
    <recommendedName>
        <fullName evidence="5">RRM domain-containing protein</fullName>
    </recommendedName>
</protein>
<feature type="region of interest" description="Disordered" evidence="4">
    <location>
        <begin position="54"/>
        <end position="103"/>
    </location>
</feature>
<keyword evidence="2 3" id="KW-0694">RNA-binding</keyword>
<comment type="caution">
    <text evidence="6">The sequence shown here is derived from an EMBL/GenBank/DDBJ whole genome shotgun (WGS) entry which is preliminary data.</text>
</comment>
<dbReference type="GO" id="GO:0005634">
    <property type="term" value="C:nucleus"/>
    <property type="evidence" value="ECO:0007669"/>
    <property type="project" value="TreeGrafter"/>
</dbReference>
<organism evidence="6 7">
    <name type="scientific">Cherax quadricarinatus</name>
    <name type="common">Australian red claw crayfish</name>
    <dbReference type="NCBI Taxonomy" id="27406"/>
    <lineage>
        <taxon>Eukaryota</taxon>
        <taxon>Metazoa</taxon>
        <taxon>Ecdysozoa</taxon>
        <taxon>Arthropoda</taxon>
        <taxon>Crustacea</taxon>
        <taxon>Multicrustacea</taxon>
        <taxon>Malacostraca</taxon>
        <taxon>Eumalacostraca</taxon>
        <taxon>Eucarida</taxon>
        <taxon>Decapoda</taxon>
        <taxon>Pleocyemata</taxon>
        <taxon>Astacidea</taxon>
        <taxon>Parastacoidea</taxon>
        <taxon>Parastacidae</taxon>
        <taxon>Cherax</taxon>
    </lineage>
</organism>
<sequence>MERIDTAEHEEQRVEREISERESEENQAAQNGVTDDKETLQRKLEQLQALYENTKHELDSTREALGKIQSSQPGASSSSVETKERSSETHSQDTAEQEAKATSTRRTTFKIFVGNLSDYATSSDIRNLFEIYGTVEEADVLKNYGFVHMKSEDEGEAAIRALDGYMLHGKPLDVKASTGIRKGAVDQGGGLANTESSGQKNTFKIFVGNLSDFATSADIREIFENYGTVVEADVMKNYGFVHMKNEEEGQAAIKALNGHRLRGKPMVAEASTGTRKSGYRMPKIFVGNLSRHCTRDELKNMFEEYGKVVEIGMLTNFAFVDMSDESDAQKAIRELDGHEMHGLRLTVQKATSRGRQQYGMGYPDMGSRYLPGDRLGWSLGSRYDPYPPPPPHRYGRERIMSQRDMYDSRLPPLPPPPNYIEYGRLLTPSRYSLPSSSLHGYNPSDRRPY</sequence>
<dbReference type="EMBL" id="JARKIK010000100">
    <property type="protein sequence ID" value="KAK8721402.1"/>
    <property type="molecule type" value="Genomic_DNA"/>
</dbReference>
<dbReference type="EMBL" id="JARKIK010000100">
    <property type="protein sequence ID" value="KAK8721403.1"/>
    <property type="molecule type" value="Genomic_DNA"/>
</dbReference>
<dbReference type="GO" id="GO:0003729">
    <property type="term" value="F:mRNA binding"/>
    <property type="evidence" value="ECO:0007669"/>
    <property type="project" value="TreeGrafter"/>
</dbReference>
<feature type="domain" description="RRM" evidence="5">
    <location>
        <begin position="282"/>
        <end position="352"/>
    </location>
</feature>
<evidence type="ECO:0000256" key="4">
    <source>
        <dbReference type="SAM" id="MobiDB-lite"/>
    </source>
</evidence>
<feature type="domain" description="RRM" evidence="5">
    <location>
        <begin position="203"/>
        <end position="273"/>
    </location>
</feature>
<accession>A0AAW0VY52</accession>
<dbReference type="SUPFAM" id="SSF54928">
    <property type="entry name" value="RNA-binding domain, RBD"/>
    <property type="match status" value="3"/>
</dbReference>
<evidence type="ECO:0000313" key="7">
    <source>
        <dbReference type="Proteomes" id="UP001445076"/>
    </source>
</evidence>
<dbReference type="CDD" id="cd12343">
    <property type="entry name" value="RRM1_2_CoAA_like"/>
    <property type="match status" value="1"/>
</dbReference>
<dbReference type="Pfam" id="PF00076">
    <property type="entry name" value="RRM_1"/>
    <property type="match status" value="3"/>
</dbReference>
<evidence type="ECO:0000256" key="1">
    <source>
        <dbReference type="ARBA" id="ARBA00022737"/>
    </source>
</evidence>
<reference evidence="6" key="2">
    <citation type="submission" date="2024-01" db="EMBL/GenBank/DDBJ databases">
        <authorList>
            <person name="He J."/>
            <person name="Wang M."/>
            <person name="Zheng J."/>
            <person name="Liu Z."/>
        </authorList>
    </citation>
    <scope>NUCLEOTIDE SEQUENCE</scope>
    <source>
        <strain evidence="6">ZL_2023a</strain>
        <tissue evidence="6">Muscle</tissue>
    </source>
</reference>
<keyword evidence="7" id="KW-1185">Reference proteome</keyword>